<evidence type="ECO:0000256" key="1">
    <source>
        <dbReference type="SAM" id="SignalP"/>
    </source>
</evidence>
<accession>A0A6A4W5U8</accession>
<comment type="caution">
    <text evidence="2">The sequence shown here is derived from an EMBL/GenBank/DDBJ whole genome shotgun (WGS) entry which is preliminary data.</text>
</comment>
<keyword evidence="1" id="KW-0732">Signal</keyword>
<protein>
    <submittedName>
        <fullName evidence="2">Uncharacterized protein</fullName>
    </submittedName>
</protein>
<proteinExistence type="predicted"/>
<gene>
    <name evidence="2" type="ORF">FJT64_005150</name>
</gene>
<organism evidence="2 3">
    <name type="scientific">Amphibalanus amphitrite</name>
    <name type="common">Striped barnacle</name>
    <name type="synonym">Balanus amphitrite</name>
    <dbReference type="NCBI Taxonomy" id="1232801"/>
    <lineage>
        <taxon>Eukaryota</taxon>
        <taxon>Metazoa</taxon>
        <taxon>Ecdysozoa</taxon>
        <taxon>Arthropoda</taxon>
        <taxon>Crustacea</taxon>
        <taxon>Multicrustacea</taxon>
        <taxon>Cirripedia</taxon>
        <taxon>Thoracica</taxon>
        <taxon>Thoracicalcarea</taxon>
        <taxon>Balanomorpha</taxon>
        <taxon>Balanoidea</taxon>
        <taxon>Balanidae</taxon>
        <taxon>Amphibalaninae</taxon>
        <taxon>Amphibalanus</taxon>
    </lineage>
</organism>
<evidence type="ECO:0000313" key="2">
    <source>
        <dbReference type="EMBL" id="KAF0297388.1"/>
    </source>
</evidence>
<dbReference type="Proteomes" id="UP000440578">
    <property type="component" value="Unassembled WGS sequence"/>
</dbReference>
<reference evidence="2 3" key="1">
    <citation type="submission" date="2019-07" db="EMBL/GenBank/DDBJ databases">
        <title>Draft genome assembly of a fouling barnacle, Amphibalanus amphitrite (Darwin, 1854): The first reference genome for Thecostraca.</title>
        <authorList>
            <person name="Kim W."/>
        </authorList>
    </citation>
    <scope>NUCLEOTIDE SEQUENCE [LARGE SCALE GENOMIC DNA]</scope>
    <source>
        <strain evidence="2">SNU_AA5</strain>
        <tissue evidence="2">Soma without cirri and trophi</tissue>
    </source>
</reference>
<keyword evidence="3" id="KW-1185">Reference proteome</keyword>
<dbReference type="EMBL" id="VIIS01001491">
    <property type="protein sequence ID" value="KAF0297388.1"/>
    <property type="molecule type" value="Genomic_DNA"/>
</dbReference>
<dbReference type="OrthoDB" id="10002959at2759"/>
<feature type="signal peptide" evidence="1">
    <location>
        <begin position="1"/>
        <end position="30"/>
    </location>
</feature>
<evidence type="ECO:0000313" key="3">
    <source>
        <dbReference type="Proteomes" id="UP000440578"/>
    </source>
</evidence>
<feature type="chain" id="PRO_5025583473" evidence="1">
    <location>
        <begin position="31"/>
        <end position="89"/>
    </location>
</feature>
<name>A0A6A4W5U8_AMPAM</name>
<dbReference type="AlphaFoldDB" id="A0A6A4W5U8"/>
<sequence length="89" mass="9825">MGGGRGAMRLVRRIAAAVLLTTLLAAVTQADLGDLNDRLEAVMKKQRQIEDVVSRSRAVGRGINFYDVARTVAGEWRRRGNERQVTGMQ</sequence>